<dbReference type="RefSeq" id="WP_012923366.1">
    <property type="nucleotide sequence ID" value="NC_013729.1"/>
</dbReference>
<dbReference type="Gene3D" id="3.40.430.10">
    <property type="entry name" value="Dihydrofolate Reductase, subunit A"/>
    <property type="match status" value="1"/>
</dbReference>
<dbReference type="PANTHER" id="PTHR38011:SF12">
    <property type="entry name" value="BIFUNCTIONAL DEAMINASE-REDUCTASE DOMAIN PROTEIN"/>
    <property type="match status" value="1"/>
</dbReference>
<evidence type="ECO:0000259" key="1">
    <source>
        <dbReference type="Pfam" id="PF01872"/>
    </source>
</evidence>
<proteinExistence type="predicted"/>
<organism evidence="2 3">
    <name type="scientific">Kribbella flavida (strain DSM 17836 / JCM 10339 / NBRC 14399)</name>
    <dbReference type="NCBI Taxonomy" id="479435"/>
    <lineage>
        <taxon>Bacteria</taxon>
        <taxon>Bacillati</taxon>
        <taxon>Actinomycetota</taxon>
        <taxon>Actinomycetes</taxon>
        <taxon>Propionibacteriales</taxon>
        <taxon>Kribbellaceae</taxon>
        <taxon>Kribbella</taxon>
    </lineage>
</organism>
<dbReference type="OrthoDB" id="2313602at2"/>
<evidence type="ECO:0000313" key="3">
    <source>
        <dbReference type="Proteomes" id="UP000007967"/>
    </source>
</evidence>
<dbReference type="SUPFAM" id="SSF53597">
    <property type="entry name" value="Dihydrofolate reductase-like"/>
    <property type="match status" value="1"/>
</dbReference>
<dbReference type="InterPro" id="IPR050765">
    <property type="entry name" value="Riboflavin_Biosynth_HTPR"/>
</dbReference>
<sequence>MAKMLYSVTMSLDGFIAGPGADMSWLTDHLGPNPVVDDLIGEVGALLVGANTYRGDDPHKNDEGAGKAFGGGWEGPQYVVTHHPPAESAPGVFFRTDVATALADAEAAAGDRYVNVLGADLARQCLEAGRLDEVLTFVAPVLLGDGTRLFHHPGGRTVQLERVHHSAVPHATALWFKVLSSAG</sequence>
<dbReference type="InterPro" id="IPR002734">
    <property type="entry name" value="RibDG_C"/>
</dbReference>
<reference evidence="2 3" key="2">
    <citation type="journal article" date="2010" name="Stand. Genomic Sci.">
        <title>Complete genome sequence of Kribbella flavida type strain (IFO 14399).</title>
        <authorList>
            <person name="Pukall R."/>
            <person name="Lapidus A."/>
            <person name="Glavina Del Rio T."/>
            <person name="Copeland A."/>
            <person name="Tice H."/>
            <person name="Cheng J.-F."/>
            <person name="Lucas S."/>
            <person name="Chen F."/>
            <person name="Nolan M."/>
            <person name="LaButti K."/>
            <person name="Pati A."/>
            <person name="Ivanova N."/>
            <person name="Mavrommatis K."/>
            <person name="Mikhailova N."/>
            <person name="Pitluck S."/>
            <person name="Bruce D."/>
            <person name="Goodwin L."/>
            <person name="Land M."/>
            <person name="Hauser L."/>
            <person name="Chang Y.-J."/>
            <person name="Jeffries C.D."/>
            <person name="Chen A."/>
            <person name="Palaniappan K."/>
            <person name="Chain P."/>
            <person name="Rohde M."/>
            <person name="Goeker M."/>
            <person name="Bristow J."/>
            <person name="Eisen J.A."/>
            <person name="Markowitz V."/>
            <person name="Hugenholtz P."/>
            <person name="Kyrpides N.C."/>
            <person name="Klenk H.-P."/>
            <person name="Brettin T."/>
        </authorList>
    </citation>
    <scope>NUCLEOTIDE SEQUENCE [LARGE SCALE GENOMIC DNA]</scope>
    <source>
        <strain evidence="3">DSM 17836 / JCM 10339 / NBRC 14399</strain>
    </source>
</reference>
<keyword evidence="3" id="KW-1185">Reference proteome</keyword>
<name>D2PQB0_KRIFD</name>
<dbReference type="HOGENOM" id="CLU_043966_3_1_11"/>
<accession>D2PQB0</accession>
<evidence type="ECO:0000313" key="2">
    <source>
        <dbReference type="EMBL" id="ADB34812.1"/>
    </source>
</evidence>
<dbReference type="GO" id="GO:0008703">
    <property type="term" value="F:5-amino-6-(5-phosphoribosylamino)uracil reductase activity"/>
    <property type="evidence" value="ECO:0007669"/>
    <property type="project" value="InterPro"/>
</dbReference>
<dbReference type="PANTHER" id="PTHR38011">
    <property type="entry name" value="DIHYDROFOLATE REDUCTASE FAMILY PROTEIN (AFU_ORTHOLOGUE AFUA_8G06820)"/>
    <property type="match status" value="1"/>
</dbReference>
<dbReference type="STRING" id="479435.Kfla_5808"/>
<gene>
    <name evidence="2" type="ordered locus">Kfla_5808</name>
</gene>
<reference evidence="3" key="1">
    <citation type="submission" date="2009-09" db="EMBL/GenBank/DDBJ databases">
        <title>The complete genome of Kribbella flavida DSM 17836.</title>
        <authorList>
            <consortium name="US DOE Joint Genome Institute (JGI-PGF)"/>
            <person name="Lucas S."/>
            <person name="Copeland A."/>
            <person name="Lapidus A."/>
            <person name="Glavina del Rio T."/>
            <person name="Dalin E."/>
            <person name="Tice H."/>
            <person name="Bruce D."/>
            <person name="Goodwin L."/>
            <person name="Pitluck S."/>
            <person name="Kyrpides N."/>
            <person name="Mavromatis K."/>
            <person name="Ivanova N."/>
            <person name="Saunders E."/>
            <person name="Brettin T."/>
            <person name="Detter J.C."/>
            <person name="Han C."/>
            <person name="Larimer F."/>
            <person name="Land M."/>
            <person name="Hauser L."/>
            <person name="Markowitz V."/>
            <person name="Cheng J.-F."/>
            <person name="Hugenholtz P."/>
            <person name="Woyke T."/>
            <person name="Wu D."/>
            <person name="Pukall R."/>
            <person name="Klenk H.-P."/>
            <person name="Eisen J.A."/>
        </authorList>
    </citation>
    <scope>NUCLEOTIDE SEQUENCE [LARGE SCALE GENOMIC DNA]</scope>
    <source>
        <strain evidence="3">DSM 17836 / JCM 10339 / NBRC 14399</strain>
    </source>
</reference>
<dbReference type="AlphaFoldDB" id="D2PQB0"/>
<dbReference type="Proteomes" id="UP000007967">
    <property type="component" value="Chromosome"/>
</dbReference>
<dbReference type="eggNOG" id="COG0262">
    <property type="taxonomic scope" value="Bacteria"/>
</dbReference>
<dbReference type="KEGG" id="kfl:Kfla_5808"/>
<dbReference type="GO" id="GO:0009231">
    <property type="term" value="P:riboflavin biosynthetic process"/>
    <property type="evidence" value="ECO:0007669"/>
    <property type="project" value="InterPro"/>
</dbReference>
<dbReference type="InterPro" id="IPR024072">
    <property type="entry name" value="DHFR-like_dom_sf"/>
</dbReference>
<protein>
    <submittedName>
        <fullName evidence="2">Bifunctional deaminase-reductase domain protein</fullName>
    </submittedName>
</protein>
<dbReference type="EMBL" id="CP001736">
    <property type="protein sequence ID" value="ADB34812.1"/>
    <property type="molecule type" value="Genomic_DNA"/>
</dbReference>
<feature type="domain" description="Bacterial bifunctional deaminase-reductase C-terminal" evidence="1">
    <location>
        <begin position="5"/>
        <end position="170"/>
    </location>
</feature>
<dbReference type="Pfam" id="PF01872">
    <property type="entry name" value="RibD_C"/>
    <property type="match status" value="1"/>
</dbReference>